<comment type="cofactor">
    <cofactor evidence="6">
        <name>Zn(2+)</name>
        <dbReference type="ChEBI" id="CHEBI:29105"/>
    </cofactor>
    <text evidence="6">Binds 1 zinc ion.</text>
</comment>
<dbReference type="Gene3D" id="1.10.1370.20">
    <property type="entry name" value="Oligoendopeptidase f, C-terminal domain"/>
    <property type="match status" value="1"/>
</dbReference>
<dbReference type="PANTHER" id="PTHR34217">
    <property type="entry name" value="METAL-DEPENDENT CARBOXYPEPTIDASE"/>
    <property type="match status" value="1"/>
</dbReference>
<dbReference type="eggNOG" id="COG1164">
    <property type="taxonomic scope" value="Bacteria"/>
</dbReference>
<evidence type="ECO:0000256" key="5">
    <source>
        <dbReference type="ARBA" id="ARBA00023049"/>
    </source>
</evidence>
<dbReference type="Pfam" id="PF01432">
    <property type="entry name" value="Peptidase_M3"/>
    <property type="match status" value="1"/>
</dbReference>
<evidence type="ECO:0000259" key="7">
    <source>
        <dbReference type="Pfam" id="PF01432"/>
    </source>
</evidence>
<dbReference type="GO" id="GO:0004181">
    <property type="term" value="F:metallocarboxypeptidase activity"/>
    <property type="evidence" value="ECO:0007669"/>
    <property type="project" value="InterPro"/>
</dbReference>
<dbReference type="InterPro" id="IPR034006">
    <property type="entry name" value="M3B_PepF_2"/>
</dbReference>
<accession>E6LEX6</accession>
<dbReference type="STRING" id="888064.HMPREF9088_0977"/>
<keyword evidence="5 6" id="KW-0482">Metalloprotease</keyword>
<dbReference type="MEROPS" id="M03.A08"/>
<evidence type="ECO:0000256" key="4">
    <source>
        <dbReference type="ARBA" id="ARBA00022833"/>
    </source>
</evidence>
<evidence type="ECO:0000256" key="6">
    <source>
        <dbReference type="RuleBase" id="RU003435"/>
    </source>
</evidence>
<feature type="domain" description="Oligopeptidase F N-terminal" evidence="8">
    <location>
        <begin position="127"/>
        <end position="192"/>
    </location>
</feature>
<keyword evidence="4 6" id="KW-0862">Zinc</keyword>
<dbReference type="InterPro" id="IPR001333">
    <property type="entry name" value="Peptidase_M32_Taq"/>
</dbReference>
<keyword evidence="1 6" id="KW-0645">Protease</keyword>
<dbReference type="GO" id="GO:0046872">
    <property type="term" value="F:metal ion binding"/>
    <property type="evidence" value="ECO:0007669"/>
    <property type="project" value="UniProtKB-UniRule"/>
</dbReference>
<dbReference type="InterPro" id="IPR001567">
    <property type="entry name" value="Pept_M3A_M3B_dom"/>
</dbReference>
<evidence type="ECO:0000256" key="3">
    <source>
        <dbReference type="ARBA" id="ARBA00022801"/>
    </source>
</evidence>
<dbReference type="PATRIC" id="fig|888064.11.peg.2253"/>
<dbReference type="CDD" id="cd09607">
    <property type="entry name" value="M3B_PepF"/>
    <property type="match status" value="1"/>
</dbReference>
<evidence type="ECO:0000259" key="8">
    <source>
        <dbReference type="Pfam" id="PF08439"/>
    </source>
</evidence>
<evidence type="ECO:0000313" key="10">
    <source>
        <dbReference type="Proteomes" id="UP000010296"/>
    </source>
</evidence>
<dbReference type="Gene3D" id="1.20.140.70">
    <property type="entry name" value="Oligopeptidase f, N-terminal domain"/>
    <property type="match status" value="1"/>
</dbReference>
<dbReference type="EMBL" id="AEPV01000035">
    <property type="protein sequence ID" value="EFU74236.1"/>
    <property type="molecule type" value="Genomic_DNA"/>
</dbReference>
<keyword evidence="3 6" id="KW-0378">Hydrolase</keyword>
<sequence length="616" mass="69349">MKSYAILGKEGGMNTMTYAINWDLESIFPGGSQSETLKTRLSQLSTEIAEYHRAIEAWTPSVKQPEELATILQLAEKCTNGFGQCGSFITALLSSNVNDQEAKLLMGELAAKRPVFQLAATIFSKKLTAISDADWATLMQSSALAPVAFRLSEIRRDGKELLAESEENIIHTLALDGLNAWSEHYDTLVATIAIPFTDKEGKTITLSAGQAFNKMMGDPDADVRQTLFTAWEQAWGEKEALFADTLNHLDGFRIATQRLHGVTDYLKEPLEYNRLKKETLDTMWATIAKNKQPMMDFLTRKAQLFGKEKMPWQDQDAPIILGDMEEKTYSFDQAADFITKNFASFSPKMADFAQMAFEKAWIEAEDRPGKRPGGYCTGLPESKESRIFMTYSNSVNEVATLAHELGHAFHSSVLWDLPSMNQDYAMNVAETASTFAELIVADATLKEAQTVEEKINLLDTKMQNAVAMFLNIHARFIFENNFYTARQKGLVSPQQITDMMLAAQKESYLDQLASYHPHFWAAKLHFFIDDIPFYNFPYTFGYLFSMGIYAYASQKGASFEDDYIALLRDTASMTTEELAEKHLGVDLTQPDFWQAGIDMVLADITTFLEITEEFVH</sequence>
<dbReference type="SUPFAM" id="SSF55486">
    <property type="entry name" value="Metalloproteases ('zincins'), catalytic domain"/>
    <property type="match status" value="1"/>
</dbReference>
<keyword evidence="2 6" id="KW-0479">Metal-binding</keyword>
<comment type="similarity">
    <text evidence="6">Belongs to the peptidase M3 family.</text>
</comment>
<dbReference type="HOGENOM" id="CLU_021290_3_1_9"/>
<evidence type="ECO:0000256" key="2">
    <source>
        <dbReference type="ARBA" id="ARBA00022723"/>
    </source>
</evidence>
<dbReference type="InterPro" id="IPR011977">
    <property type="entry name" value="Pept_M3B_clade3"/>
</dbReference>
<evidence type="ECO:0000313" key="9">
    <source>
        <dbReference type="EMBL" id="EFU74236.1"/>
    </source>
</evidence>
<dbReference type="AlphaFoldDB" id="E6LEX6"/>
<dbReference type="EC" id="3.4.24.-" evidence="9"/>
<protein>
    <submittedName>
        <fullName evidence="9">Oligoendopeptidase, pepF/M3 family</fullName>
        <ecNumber evidence="9">3.4.24.-</ecNumber>
    </submittedName>
</protein>
<dbReference type="GO" id="GO:0006508">
    <property type="term" value="P:proteolysis"/>
    <property type="evidence" value="ECO:0007669"/>
    <property type="project" value="UniProtKB-KW"/>
</dbReference>
<evidence type="ECO:0000256" key="1">
    <source>
        <dbReference type="ARBA" id="ARBA00022670"/>
    </source>
</evidence>
<proteinExistence type="inferred from homology"/>
<keyword evidence="10" id="KW-1185">Reference proteome</keyword>
<dbReference type="InterPro" id="IPR042088">
    <property type="entry name" value="OligoPept_F_C"/>
</dbReference>
<dbReference type="Proteomes" id="UP000010296">
    <property type="component" value="Unassembled WGS sequence"/>
</dbReference>
<name>E6LEX6_ENTI1</name>
<dbReference type="NCBIfam" id="TIGR02290">
    <property type="entry name" value="M3_fam_3"/>
    <property type="match status" value="1"/>
</dbReference>
<dbReference type="Pfam" id="PF08439">
    <property type="entry name" value="Peptidase_M3_N"/>
    <property type="match status" value="1"/>
</dbReference>
<dbReference type="PANTHER" id="PTHR34217:SF1">
    <property type="entry name" value="CARBOXYPEPTIDASE 1"/>
    <property type="match status" value="1"/>
</dbReference>
<reference evidence="9 10" key="1">
    <citation type="submission" date="2010-12" db="EMBL/GenBank/DDBJ databases">
        <authorList>
            <person name="Muzny D."/>
            <person name="Qin X."/>
            <person name="Deng J."/>
            <person name="Jiang H."/>
            <person name="Liu Y."/>
            <person name="Qu J."/>
            <person name="Song X.-Z."/>
            <person name="Zhang L."/>
            <person name="Thornton R."/>
            <person name="Coyle M."/>
            <person name="Francisco L."/>
            <person name="Jackson L."/>
            <person name="Javaid M."/>
            <person name="Korchina V."/>
            <person name="Kovar C."/>
            <person name="Mata R."/>
            <person name="Mathew T."/>
            <person name="Ngo R."/>
            <person name="Nguyen L."/>
            <person name="Nguyen N."/>
            <person name="Okwuonu G."/>
            <person name="Ongeri F."/>
            <person name="Pham C."/>
            <person name="Simmons D."/>
            <person name="Wilczek-Boney K."/>
            <person name="Hale W."/>
            <person name="Jakkamsetti A."/>
            <person name="Pham P."/>
            <person name="Ruth R."/>
            <person name="San Lucas F."/>
            <person name="Warren J."/>
            <person name="Zhang J."/>
            <person name="Zhao Z."/>
            <person name="Zhou C."/>
            <person name="Zhu D."/>
            <person name="Lee S."/>
            <person name="Bess C."/>
            <person name="Blankenburg K."/>
            <person name="Forbes L."/>
            <person name="Fu Q."/>
            <person name="Gubbala S."/>
            <person name="Hirani K."/>
            <person name="Jayaseelan J.C."/>
            <person name="Lara F."/>
            <person name="Munidasa M."/>
            <person name="Palculict T."/>
            <person name="Patil S."/>
            <person name="Pu L.-L."/>
            <person name="Saada N."/>
            <person name="Tang L."/>
            <person name="Weissenberger G."/>
            <person name="Zhu Y."/>
            <person name="Hemphill L."/>
            <person name="Shang Y."/>
            <person name="Youmans B."/>
            <person name="Ayvaz T."/>
            <person name="Ross M."/>
            <person name="Santibanez J."/>
            <person name="Aqrawi P."/>
            <person name="Gross S."/>
            <person name="Joshi V."/>
            <person name="Fowler G."/>
            <person name="Nazareth L."/>
            <person name="Reid J."/>
            <person name="Worley K."/>
            <person name="Petrosino J."/>
            <person name="Highlander S."/>
            <person name="Gibbs R."/>
        </authorList>
    </citation>
    <scope>NUCLEOTIDE SEQUENCE [LARGE SCALE GENOMIC DNA]</scope>
    <source>
        <strain evidence="10">DSM 15952 / CCUG 50447 / LMG 22039 / TP 1.5</strain>
    </source>
</reference>
<comment type="caution">
    <text evidence="9">The sequence shown here is derived from an EMBL/GenBank/DDBJ whole genome shotgun (WGS) entry which is preliminary data.</text>
</comment>
<feature type="domain" description="Peptidase M3A/M3B catalytic" evidence="7">
    <location>
        <begin position="215"/>
        <end position="596"/>
    </location>
</feature>
<gene>
    <name evidence="9" type="ORF">HMPREF9088_0977</name>
</gene>
<dbReference type="InterPro" id="IPR013647">
    <property type="entry name" value="OligopepF_N_dom"/>
</dbReference>
<organism evidence="9 10">
    <name type="scientific">Enterococcus italicus (strain DSM 15952 / CCUG 50447 / LMG 22039 / TP 1.5)</name>
    <dbReference type="NCBI Taxonomy" id="888064"/>
    <lineage>
        <taxon>Bacteria</taxon>
        <taxon>Bacillati</taxon>
        <taxon>Bacillota</taxon>
        <taxon>Bacilli</taxon>
        <taxon>Lactobacillales</taxon>
        <taxon>Enterococcaceae</taxon>
        <taxon>Enterococcus</taxon>
    </lineage>
</organism>
<dbReference type="GO" id="GO:0004222">
    <property type="term" value="F:metalloendopeptidase activity"/>
    <property type="evidence" value="ECO:0007669"/>
    <property type="project" value="InterPro"/>
</dbReference>